<proteinExistence type="predicted"/>
<evidence type="ECO:0000313" key="1">
    <source>
        <dbReference type="EMBL" id="MBD2769711.1"/>
    </source>
</evidence>
<accession>A0A927BFY1</accession>
<gene>
    <name evidence="1" type="ORF">IC235_17615</name>
</gene>
<evidence type="ECO:0000313" key="2">
    <source>
        <dbReference type="Proteomes" id="UP000612233"/>
    </source>
</evidence>
<reference evidence="1" key="1">
    <citation type="submission" date="2020-09" db="EMBL/GenBank/DDBJ databases">
        <authorList>
            <person name="Kim M.K."/>
        </authorList>
    </citation>
    <scope>NUCLEOTIDE SEQUENCE</scope>
    <source>
        <strain evidence="1">BT664</strain>
    </source>
</reference>
<sequence length="338" mass="37315">MADKPTRFVISDENEVNSYGIRVMTAGIDISQYERNNILLYMHQRGRVIGRVINLQKEGPLLTGEPVFDEEDEFAAEIKRKVDGDWLRACSPELDVSAPGCFSDDPALRLAGQLFPTAIKSKLYEISICDIPGNDSALRLTMGGSLLLSKDAAATAEAFKQNFPNLQLNYKPKMKLVLSRLGLSENASEEAALAAIDKVKADADTTTANFILKLAKEHKLIKPEKEAMFLRLAKLDPEAALELVDFSGLKPAGDAAPPKDSLRLTDVVDRNATANAAAAAAAAAAEGPKDELEKLVLSRADWDARRWERDDSKTWLRLKREKPEIHEKLYKAFYSIKG</sequence>
<dbReference type="AlphaFoldDB" id="A0A927BFY1"/>
<comment type="caution">
    <text evidence="1">The sequence shown here is derived from an EMBL/GenBank/DDBJ whole genome shotgun (WGS) entry which is preliminary data.</text>
</comment>
<keyword evidence="2" id="KW-1185">Reference proteome</keyword>
<protein>
    <recommendedName>
        <fullName evidence="3">Prohead protease</fullName>
    </recommendedName>
</protein>
<dbReference type="Proteomes" id="UP000612233">
    <property type="component" value="Unassembled WGS sequence"/>
</dbReference>
<organism evidence="1 2">
    <name type="scientific">Hymenobacter montanus</name>
    <dbReference type="NCBI Taxonomy" id="2771359"/>
    <lineage>
        <taxon>Bacteria</taxon>
        <taxon>Pseudomonadati</taxon>
        <taxon>Bacteroidota</taxon>
        <taxon>Cytophagia</taxon>
        <taxon>Cytophagales</taxon>
        <taxon>Hymenobacteraceae</taxon>
        <taxon>Hymenobacter</taxon>
    </lineage>
</organism>
<dbReference type="RefSeq" id="WP_191006519.1">
    <property type="nucleotide sequence ID" value="NZ_JACXAD010000022.1"/>
</dbReference>
<name>A0A927BFY1_9BACT</name>
<evidence type="ECO:0008006" key="3">
    <source>
        <dbReference type="Google" id="ProtNLM"/>
    </source>
</evidence>
<dbReference type="EMBL" id="JACXAD010000022">
    <property type="protein sequence ID" value="MBD2769711.1"/>
    <property type="molecule type" value="Genomic_DNA"/>
</dbReference>